<feature type="compositionally biased region" description="Basic and acidic residues" evidence="1">
    <location>
        <begin position="43"/>
        <end position="52"/>
    </location>
</feature>
<dbReference type="Proteomes" id="UP000243459">
    <property type="component" value="Chromosome 9"/>
</dbReference>
<dbReference type="EMBL" id="CM007389">
    <property type="protein sequence ID" value="ONK58238.1"/>
    <property type="molecule type" value="Genomic_DNA"/>
</dbReference>
<proteinExistence type="predicted"/>
<protein>
    <submittedName>
        <fullName evidence="2">Uncharacterized protein</fullName>
    </submittedName>
</protein>
<sequence>MHRSTSPLSKSQTVAEKGDHLQKELAVEQASISDSSGTQIQVKDLKESKSGEGDCAGSQSVSDKQSVTVKPVSEDEAKDSGTRNSISTDSKSLVDGQSAD</sequence>
<organism evidence="2 3">
    <name type="scientific">Asparagus officinalis</name>
    <name type="common">Garden asparagus</name>
    <dbReference type="NCBI Taxonomy" id="4686"/>
    <lineage>
        <taxon>Eukaryota</taxon>
        <taxon>Viridiplantae</taxon>
        <taxon>Streptophyta</taxon>
        <taxon>Embryophyta</taxon>
        <taxon>Tracheophyta</taxon>
        <taxon>Spermatophyta</taxon>
        <taxon>Magnoliopsida</taxon>
        <taxon>Liliopsida</taxon>
        <taxon>Asparagales</taxon>
        <taxon>Asparagaceae</taxon>
        <taxon>Asparagoideae</taxon>
        <taxon>Asparagus</taxon>
    </lineage>
</organism>
<evidence type="ECO:0000256" key="1">
    <source>
        <dbReference type="SAM" id="MobiDB-lite"/>
    </source>
</evidence>
<dbReference type="AlphaFoldDB" id="A0A5P1E6R4"/>
<name>A0A5P1E6R4_ASPOF</name>
<evidence type="ECO:0000313" key="2">
    <source>
        <dbReference type="EMBL" id="ONK58238.1"/>
    </source>
</evidence>
<keyword evidence="3" id="KW-1185">Reference proteome</keyword>
<dbReference type="Gramene" id="ONK58238">
    <property type="protein sequence ID" value="ONK58238"/>
    <property type="gene ID" value="A4U43_C09F10020"/>
</dbReference>
<feature type="compositionally biased region" description="Basic and acidic residues" evidence="1">
    <location>
        <begin position="72"/>
        <end position="81"/>
    </location>
</feature>
<feature type="compositionally biased region" description="Polar residues" evidence="1">
    <location>
        <begin position="30"/>
        <end position="41"/>
    </location>
</feature>
<reference evidence="3" key="1">
    <citation type="journal article" date="2017" name="Nat. Commun.">
        <title>The asparagus genome sheds light on the origin and evolution of a young Y chromosome.</title>
        <authorList>
            <person name="Harkess A."/>
            <person name="Zhou J."/>
            <person name="Xu C."/>
            <person name="Bowers J.E."/>
            <person name="Van der Hulst R."/>
            <person name="Ayyampalayam S."/>
            <person name="Mercati F."/>
            <person name="Riccardi P."/>
            <person name="McKain M.R."/>
            <person name="Kakrana A."/>
            <person name="Tang H."/>
            <person name="Ray J."/>
            <person name="Groenendijk J."/>
            <person name="Arikit S."/>
            <person name="Mathioni S.M."/>
            <person name="Nakano M."/>
            <person name="Shan H."/>
            <person name="Telgmann-Rauber A."/>
            <person name="Kanno A."/>
            <person name="Yue Z."/>
            <person name="Chen H."/>
            <person name="Li W."/>
            <person name="Chen Y."/>
            <person name="Xu X."/>
            <person name="Zhang Y."/>
            <person name="Luo S."/>
            <person name="Chen H."/>
            <person name="Gao J."/>
            <person name="Mao Z."/>
            <person name="Pires J.C."/>
            <person name="Luo M."/>
            <person name="Kudrna D."/>
            <person name="Wing R.A."/>
            <person name="Meyers B.C."/>
            <person name="Yi K."/>
            <person name="Kong H."/>
            <person name="Lavrijsen P."/>
            <person name="Sunseri F."/>
            <person name="Falavigna A."/>
            <person name="Ye Y."/>
            <person name="Leebens-Mack J.H."/>
            <person name="Chen G."/>
        </authorList>
    </citation>
    <scope>NUCLEOTIDE SEQUENCE [LARGE SCALE GENOMIC DNA]</scope>
    <source>
        <strain evidence="3">cv. DH0086</strain>
    </source>
</reference>
<accession>A0A5P1E6R4</accession>
<feature type="compositionally biased region" description="Polar residues" evidence="1">
    <location>
        <begin position="82"/>
        <end position="91"/>
    </location>
</feature>
<feature type="compositionally biased region" description="Polar residues" evidence="1">
    <location>
        <begin position="1"/>
        <end position="14"/>
    </location>
</feature>
<evidence type="ECO:0000313" key="3">
    <source>
        <dbReference type="Proteomes" id="UP000243459"/>
    </source>
</evidence>
<gene>
    <name evidence="2" type="ORF">A4U43_C09F10020</name>
</gene>
<feature type="compositionally biased region" description="Polar residues" evidence="1">
    <location>
        <begin position="57"/>
        <end position="68"/>
    </location>
</feature>
<feature type="region of interest" description="Disordered" evidence="1">
    <location>
        <begin position="1"/>
        <end position="100"/>
    </location>
</feature>
<feature type="compositionally biased region" description="Basic and acidic residues" evidence="1">
    <location>
        <begin position="16"/>
        <end position="26"/>
    </location>
</feature>